<dbReference type="Proteomes" id="UP001189624">
    <property type="component" value="Chromosome 4"/>
</dbReference>
<evidence type="ECO:0000256" key="2">
    <source>
        <dbReference type="SAM" id="MobiDB-lite"/>
    </source>
</evidence>
<dbReference type="Gene3D" id="3.80.10.10">
    <property type="entry name" value="Ribonuclease Inhibitor"/>
    <property type="match status" value="1"/>
</dbReference>
<feature type="domain" description="Disease resistance protein RPS4B/Roq1-like leucine-rich repeats" evidence="3">
    <location>
        <begin position="10"/>
        <end position="144"/>
    </location>
</feature>
<feature type="region of interest" description="Disordered" evidence="2">
    <location>
        <begin position="1120"/>
        <end position="1140"/>
    </location>
</feature>
<dbReference type="InterPro" id="IPR032675">
    <property type="entry name" value="LRR_dom_sf"/>
</dbReference>
<feature type="compositionally biased region" description="Polar residues" evidence="2">
    <location>
        <begin position="933"/>
        <end position="944"/>
    </location>
</feature>
<dbReference type="EMBL" id="OY731401">
    <property type="protein sequence ID" value="CAJ1952343.1"/>
    <property type="molecule type" value="Genomic_DNA"/>
</dbReference>
<feature type="compositionally biased region" description="Polar residues" evidence="2">
    <location>
        <begin position="743"/>
        <end position="766"/>
    </location>
</feature>
<feature type="region of interest" description="Disordered" evidence="2">
    <location>
        <begin position="741"/>
        <end position="766"/>
    </location>
</feature>
<evidence type="ECO:0000256" key="1">
    <source>
        <dbReference type="ARBA" id="ARBA00022821"/>
    </source>
</evidence>
<feature type="compositionally biased region" description="Basic and acidic residues" evidence="2">
    <location>
        <begin position="1130"/>
        <end position="1139"/>
    </location>
</feature>
<keyword evidence="1" id="KW-0611">Plant defense</keyword>
<evidence type="ECO:0000259" key="3">
    <source>
        <dbReference type="Pfam" id="PF23286"/>
    </source>
</evidence>
<protein>
    <recommendedName>
        <fullName evidence="3">Disease resistance protein RPS4B/Roq1-like leucine-rich repeats domain-containing protein</fullName>
    </recommendedName>
</protein>
<dbReference type="SUPFAM" id="SSF52058">
    <property type="entry name" value="L domain-like"/>
    <property type="match status" value="1"/>
</dbReference>
<name>A0AA86VYJ4_9FABA</name>
<gene>
    <name evidence="4" type="ORF">AYBTSS11_LOCUS15247</name>
</gene>
<feature type="compositionally biased region" description="Basic residues" evidence="2">
    <location>
        <begin position="1120"/>
        <end position="1129"/>
    </location>
</feature>
<dbReference type="Pfam" id="PF23286">
    <property type="entry name" value="LRR_13"/>
    <property type="match status" value="1"/>
</dbReference>
<reference evidence="4" key="1">
    <citation type="submission" date="2023-10" db="EMBL/GenBank/DDBJ databases">
        <authorList>
            <person name="Domelevo Entfellner J.-B."/>
        </authorList>
    </citation>
    <scope>NUCLEOTIDE SEQUENCE</scope>
</reference>
<feature type="region of interest" description="Disordered" evidence="2">
    <location>
        <begin position="801"/>
        <end position="822"/>
    </location>
</feature>
<proteinExistence type="predicted"/>
<feature type="region of interest" description="Disordered" evidence="2">
    <location>
        <begin position="1198"/>
        <end position="1219"/>
    </location>
</feature>
<accession>A0AA86VYJ4</accession>
<evidence type="ECO:0000313" key="5">
    <source>
        <dbReference type="Proteomes" id="UP001189624"/>
    </source>
</evidence>
<feature type="compositionally biased region" description="Low complexity" evidence="2">
    <location>
        <begin position="1015"/>
        <end position="1048"/>
    </location>
</feature>
<sequence>MENITQLELRYTPLKEFPFSFRNLSRLQDLVLVDCGNVQLPSSIVMLPELAEIFALGCKGWLLPKLDEEDEEKVSSVSSNVKCLCLSGCNLLDEYFPMVLAWFGNVKELELSSNNFTFLPECIKECHFLVLLNLDNCEHLREIRGIPPNLEYFSAGNCKSLSFCCTAMLLDQELHEAGNTMFCLPGSRIPDWFEQQSIGPSLSFWFREKLPVMDLCFVIGPMGKDSILFRPIMTVNGNIMEIQSLTEKRFCFDFPALDYHVLIIGTQYTKFGDNLDKPLSQNEWNHVVVSIGIDFEPTPKEIIVKQTGFHVIKPESSMDDIQFTDPYFQPSFIEKQRLVDTVDCHGQFMQQQTTSVSLEPHVRQCRKSFSLIPPQACKNNMNWDSNSTATGSIASVQDYETASQKLRLDTGILQFVQQRKRLAILGLWQQRPTASLDLLQRRGRDLLSLLCPPSSELMVSWQRRCITTDRGDRFMRQNRLPEERIPMEFEEAHNNFLAIRLLYRLLEDNSIALQNSTSKHLVEWARALLKSLLDVAVESVFETHLKWQELKSPVAANISQSSVKYPICSKTTSEKLKLVSKKQLPELSKFRMSDDEGTKCGTLCSVGEESSGMQQNSVKVTNLSNDNDILPNTESSHSKQQYNDVNALYGDGEHGKESTQMFDAKDGEQNEENNVLLLNRIHEAQRNSNAAGQIEHLDQKGDFSDDLVSAIKRIESRILAFQICSNVVDSTKNSAGHRITHEAANSDSPVLQRNNGASGSQMSSGESLLKGHRLMNQKTFKPSCKDENSISANAFEEPFSAGKESLSQSQRANQNRCLHSSAESAKNIDLPKQIGTQMVSRGECLSSQNRNQNSEQNIAMIASVESLNKLVSGDASFGSRASEGIPGLRVSLNEDNHSEKHSMILSKTNKESLARKNPVAWSKTEQNRKEMNSESSYTRKSAGSKSIIARREKPPPHQMVMKPTLLDQRSSEIKVNSHKHRDSPVLDRRRTLNTGHLEPRKTRVLPQHHEREESSSSSSSNSDSSRWSSQQGSANSSSSNFEDYSLSDGTQSPSSGRMVDLADEGSSEETNSSYLDKDDGPSPRFGSFKSYRHHHDRYPKETNGRLRRLKNKLGLIFHHHHHHHHHHHDHGNTHARDGHGPTTWNHLWNVFHHKNKHGVLTKKDEKTKGEAVANGLPRRNQVGQFHRLAEGVLRHIRHSKKSKPSKLDGVKQSRNTQHRHSHRKLRCYCLPARGIQVSIRLADQVYPLILALLNGRFVMLEIQRCGPGDAGFFITKGFEYFKNMALDINLAILKDRLSI</sequence>
<dbReference type="Gramene" id="rna-AYBTSS11_LOCUS15247">
    <property type="protein sequence ID" value="CAJ1952343.1"/>
    <property type="gene ID" value="gene-AYBTSS11_LOCUS15247"/>
</dbReference>
<evidence type="ECO:0000313" key="4">
    <source>
        <dbReference type="EMBL" id="CAJ1952343.1"/>
    </source>
</evidence>
<feature type="region of interest" description="Disordered" evidence="2">
    <location>
        <begin position="909"/>
        <end position="1104"/>
    </location>
</feature>
<feature type="compositionally biased region" description="Polar residues" evidence="2">
    <location>
        <begin position="805"/>
        <end position="822"/>
    </location>
</feature>
<dbReference type="InterPro" id="IPR058546">
    <property type="entry name" value="RPS4B/Roq1-like_LRR"/>
</dbReference>
<feature type="compositionally biased region" description="Basic and acidic residues" evidence="2">
    <location>
        <begin position="997"/>
        <end position="1014"/>
    </location>
</feature>
<keyword evidence="5" id="KW-1185">Reference proteome</keyword>
<organism evidence="4 5">
    <name type="scientific">Sphenostylis stenocarpa</name>
    <dbReference type="NCBI Taxonomy" id="92480"/>
    <lineage>
        <taxon>Eukaryota</taxon>
        <taxon>Viridiplantae</taxon>
        <taxon>Streptophyta</taxon>
        <taxon>Embryophyta</taxon>
        <taxon>Tracheophyta</taxon>
        <taxon>Spermatophyta</taxon>
        <taxon>Magnoliopsida</taxon>
        <taxon>eudicotyledons</taxon>
        <taxon>Gunneridae</taxon>
        <taxon>Pentapetalae</taxon>
        <taxon>rosids</taxon>
        <taxon>fabids</taxon>
        <taxon>Fabales</taxon>
        <taxon>Fabaceae</taxon>
        <taxon>Papilionoideae</taxon>
        <taxon>50 kb inversion clade</taxon>
        <taxon>NPAAA clade</taxon>
        <taxon>indigoferoid/millettioid clade</taxon>
        <taxon>Phaseoleae</taxon>
        <taxon>Sphenostylis</taxon>
    </lineage>
</organism>